<evidence type="ECO:0000256" key="2">
    <source>
        <dbReference type="ARBA" id="ARBA00022801"/>
    </source>
</evidence>
<evidence type="ECO:0000256" key="1">
    <source>
        <dbReference type="ARBA" id="ARBA00001946"/>
    </source>
</evidence>
<reference evidence="5" key="1">
    <citation type="journal article" date="2019" name="Int. J. Syst. Evol. Microbiol.">
        <title>The Global Catalogue of Microorganisms (GCM) 10K type strain sequencing project: providing services to taxonomists for standard genome sequencing and annotation.</title>
        <authorList>
            <consortium name="The Broad Institute Genomics Platform"/>
            <consortium name="The Broad Institute Genome Sequencing Center for Infectious Disease"/>
            <person name="Wu L."/>
            <person name="Ma J."/>
        </authorList>
    </citation>
    <scope>NUCLEOTIDE SEQUENCE [LARGE SCALE GENOMIC DNA]</scope>
    <source>
        <strain evidence="5">CCUG 63830</strain>
    </source>
</reference>
<dbReference type="InterPro" id="IPR006439">
    <property type="entry name" value="HAD-SF_hydro_IA"/>
</dbReference>
<evidence type="ECO:0000313" key="5">
    <source>
        <dbReference type="Proteomes" id="UP001596317"/>
    </source>
</evidence>
<dbReference type="RefSeq" id="WP_224606297.1">
    <property type="nucleotide sequence ID" value="NZ_JAIQXV010000004.1"/>
</dbReference>
<dbReference type="EMBL" id="JBHSWB010000001">
    <property type="protein sequence ID" value="MFC6660411.1"/>
    <property type="molecule type" value="Genomic_DNA"/>
</dbReference>
<dbReference type="PANTHER" id="PTHR46470">
    <property type="entry name" value="N-ACYLNEURAMINATE-9-PHOSPHATASE"/>
    <property type="match status" value="1"/>
</dbReference>
<evidence type="ECO:0000313" key="4">
    <source>
        <dbReference type="EMBL" id="MFC6660411.1"/>
    </source>
</evidence>
<dbReference type="SFLD" id="SFLDG01129">
    <property type="entry name" value="C1.5:_HAD__Beta-PGM__Phosphata"/>
    <property type="match status" value="1"/>
</dbReference>
<dbReference type="NCBIfam" id="TIGR01509">
    <property type="entry name" value="HAD-SF-IA-v3"/>
    <property type="match status" value="1"/>
</dbReference>
<dbReference type="PRINTS" id="PR00413">
    <property type="entry name" value="HADHALOGNASE"/>
</dbReference>
<dbReference type="Pfam" id="PF00702">
    <property type="entry name" value="Hydrolase"/>
    <property type="match status" value="1"/>
</dbReference>
<dbReference type="NCBIfam" id="TIGR01549">
    <property type="entry name" value="HAD-SF-IA-v1"/>
    <property type="match status" value="1"/>
</dbReference>
<gene>
    <name evidence="4" type="ORF">ACFP90_08590</name>
</gene>
<comment type="caution">
    <text evidence="4">The sequence shown here is derived from an EMBL/GenBank/DDBJ whole genome shotgun (WGS) entry which is preliminary data.</text>
</comment>
<dbReference type="InterPro" id="IPR023214">
    <property type="entry name" value="HAD_sf"/>
</dbReference>
<evidence type="ECO:0000256" key="3">
    <source>
        <dbReference type="ARBA" id="ARBA00022842"/>
    </source>
</evidence>
<dbReference type="GO" id="GO:0016787">
    <property type="term" value="F:hydrolase activity"/>
    <property type="evidence" value="ECO:0007669"/>
    <property type="project" value="UniProtKB-KW"/>
</dbReference>
<dbReference type="InterPro" id="IPR051400">
    <property type="entry name" value="HAD-like_hydrolase"/>
</dbReference>
<dbReference type="SFLD" id="SFLDS00003">
    <property type="entry name" value="Haloacid_Dehalogenase"/>
    <property type="match status" value="1"/>
</dbReference>
<keyword evidence="2 4" id="KW-0378">Hydrolase</keyword>
<dbReference type="Gene3D" id="1.20.120.710">
    <property type="entry name" value="Haloacid dehalogenase hydrolase-like domain"/>
    <property type="match status" value="1"/>
</dbReference>
<dbReference type="PANTHER" id="PTHR46470:SF4">
    <property type="entry name" value="5-AMINO-6-(5-PHOSPHO-D-RIBITYLAMINO)URACIL PHOSPHATASE YIGB"/>
    <property type="match status" value="1"/>
</dbReference>
<dbReference type="Gene3D" id="3.40.50.1000">
    <property type="entry name" value="HAD superfamily/HAD-like"/>
    <property type="match status" value="1"/>
</dbReference>
<dbReference type="InterPro" id="IPR036412">
    <property type="entry name" value="HAD-like_sf"/>
</dbReference>
<comment type="cofactor">
    <cofactor evidence="1">
        <name>Mg(2+)</name>
        <dbReference type="ChEBI" id="CHEBI:18420"/>
    </cofactor>
</comment>
<proteinExistence type="predicted"/>
<keyword evidence="5" id="KW-1185">Reference proteome</keyword>
<dbReference type="EC" id="3.1.3.-" evidence="4"/>
<protein>
    <submittedName>
        <fullName evidence="4">HAD family hydrolase</fullName>
        <ecNumber evidence="4">3.1.3.-</ecNumber>
    </submittedName>
</protein>
<organism evidence="4 5">
    <name type="scientific">Deinococcus multiflagellatus</name>
    <dbReference type="NCBI Taxonomy" id="1656887"/>
    <lineage>
        <taxon>Bacteria</taxon>
        <taxon>Thermotogati</taxon>
        <taxon>Deinococcota</taxon>
        <taxon>Deinococci</taxon>
        <taxon>Deinococcales</taxon>
        <taxon>Deinococcaceae</taxon>
        <taxon>Deinococcus</taxon>
    </lineage>
</organism>
<name>A0ABW1ZJQ4_9DEIO</name>
<accession>A0ABW1ZJQ4</accession>
<dbReference type="Proteomes" id="UP001596317">
    <property type="component" value="Unassembled WGS sequence"/>
</dbReference>
<sequence length="237" mass="24785">MPTLPALQAVILDLDDTLFDDAACTRAGLQALAAAHRLTCAPDDLFARHAAHIRAIDPLLFQGDVDAHGARVLRFSRLLGDLGVPAPDGEAATRLYRAAYRQAWAPLEGAADLLRALRAAGLKVAVLTNYVRAVQAEKLAHVDLHRLVDALLCVEDMPAPKPDPRAYHAACAALGVAPAQAVMVGDSWANDVAGALAAGLRAVWVNRPGHRAPDPAVPQVQTLAGLPALLGLSPASA</sequence>
<dbReference type="SUPFAM" id="SSF56784">
    <property type="entry name" value="HAD-like"/>
    <property type="match status" value="1"/>
</dbReference>
<keyword evidence="3" id="KW-0460">Magnesium</keyword>